<evidence type="ECO:0000256" key="7">
    <source>
        <dbReference type="PIRSR" id="PIRSR000524-1"/>
    </source>
</evidence>
<evidence type="ECO:0000256" key="2">
    <source>
        <dbReference type="ARBA" id="ARBA00022576"/>
    </source>
</evidence>
<dbReference type="InterPro" id="IPR015422">
    <property type="entry name" value="PyrdxlP-dep_Trfase_small"/>
</dbReference>
<dbReference type="NCBIfam" id="TIGR02326">
    <property type="entry name" value="transamin_PhnW"/>
    <property type="match status" value="1"/>
</dbReference>
<feature type="modified residue" description="N6-(pyridoxal phosphate)lysine" evidence="8">
    <location>
        <position position="216"/>
    </location>
</feature>
<keyword evidence="5" id="KW-0670">Pyruvate</keyword>
<comment type="catalytic activity">
    <reaction evidence="6">
        <text>(2-aminoethyl)phosphonate + pyruvate = phosphonoacetaldehyde + L-alanine</text>
        <dbReference type="Rhea" id="RHEA:17021"/>
        <dbReference type="ChEBI" id="CHEBI:15361"/>
        <dbReference type="ChEBI" id="CHEBI:57418"/>
        <dbReference type="ChEBI" id="CHEBI:57972"/>
        <dbReference type="ChEBI" id="CHEBI:58383"/>
        <dbReference type="EC" id="2.6.1.37"/>
    </reaction>
</comment>
<evidence type="ECO:0000256" key="8">
    <source>
        <dbReference type="PIRSR" id="PIRSR000524-50"/>
    </source>
</evidence>
<dbReference type="InterPro" id="IPR024169">
    <property type="entry name" value="SP_NH2Trfase/AEP_transaminase"/>
</dbReference>
<dbReference type="InterPro" id="IPR015421">
    <property type="entry name" value="PyrdxlP-dep_Trfase_major"/>
</dbReference>
<evidence type="ECO:0000256" key="1">
    <source>
        <dbReference type="ARBA" id="ARBA00001933"/>
    </source>
</evidence>
<comment type="caution">
    <text evidence="10">The sequence shown here is derived from an EMBL/GenBank/DDBJ whole genome shotgun (WGS) entry which is preliminary data.</text>
</comment>
<evidence type="ECO:0000313" key="10">
    <source>
        <dbReference type="EMBL" id="CAG9311318.1"/>
    </source>
</evidence>
<dbReference type="SUPFAM" id="SSF53383">
    <property type="entry name" value="PLP-dependent transferases"/>
    <property type="match status" value="1"/>
</dbReference>
<proteinExistence type="inferred from homology"/>
<evidence type="ECO:0000259" key="9">
    <source>
        <dbReference type="Pfam" id="PF00266"/>
    </source>
</evidence>
<dbReference type="PIRSF" id="PIRSF000524">
    <property type="entry name" value="SPT"/>
    <property type="match status" value="1"/>
</dbReference>
<evidence type="ECO:0000256" key="6">
    <source>
        <dbReference type="ARBA" id="ARBA00049460"/>
    </source>
</evidence>
<reference evidence="10" key="1">
    <citation type="submission" date="2021-09" db="EMBL/GenBank/DDBJ databases">
        <authorList>
            <consortium name="AG Swart"/>
            <person name="Singh M."/>
            <person name="Singh A."/>
            <person name="Seah K."/>
            <person name="Emmerich C."/>
        </authorList>
    </citation>
    <scope>NUCLEOTIDE SEQUENCE</scope>
    <source>
        <strain evidence="10">ATCC30299</strain>
    </source>
</reference>
<dbReference type="NCBIfam" id="NF010006">
    <property type="entry name" value="PRK13479.1"/>
    <property type="match status" value="1"/>
</dbReference>
<organism evidence="10 11">
    <name type="scientific">Blepharisma stoltei</name>
    <dbReference type="NCBI Taxonomy" id="1481888"/>
    <lineage>
        <taxon>Eukaryota</taxon>
        <taxon>Sar</taxon>
        <taxon>Alveolata</taxon>
        <taxon>Ciliophora</taxon>
        <taxon>Postciliodesmatophora</taxon>
        <taxon>Heterotrichea</taxon>
        <taxon>Heterotrichida</taxon>
        <taxon>Blepharismidae</taxon>
        <taxon>Blepharisma</taxon>
    </lineage>
</organism>
<protein>
    <recommendedName>
        <fullName evidence="9">Aminotransferase class V domain-containing protein</fullName>
    </recommendedName>
</protein>
<keyword evidence="3" id="KW-0808">Transferase</keyword>
<gene>
    <name evidence="10" type="ORF">BSTOLATCC_MIC3608</name>
</gene>
<evidence type="ECO:0000256" key="3">
    <source>
        <dbReference type="ARBA" id="ARBA00022679"/>
    </source>
</evidence>
<keyword evidence="4 8" id="KW-0663">Pyridoxal phosphate</keyword>
<evidence type="ECO:0000313" key="11">
    <source>
        <dbReference type="Proteomes" id="UP001162131"/>
    </source>
</evidence>
<dbReference type="GO" id="GO:0019700">
    <property type="term" value="P:organic phosphonate catabolic process"/>
    <property type="evidence" value="ECO:0007669"/>
    <property type="project" value="InterPro"/>
</dbReference>
<dbReference type="NCBIfam" id="TIGR03301">
    <property type="entry name" value="PhnW-AepZ"/>
    <property type="match status" value="1"/>
</dbReference>
<dbReference type="PANTHER" id="PTHR42778:SF1">
    <property type="entry name" value="2-AMINOETHYLPHOSPHONATE--PYRUVATE TRANSAMINASE"/>
    <property type="match status" value="1"/>
</dbReference>
<comment type="cofactor">
    <cofactor evidence="1 8">
        <name>pyridoxal 5'-phosphate</name>
        <dbReference type="ChEBI" id="CHEBI:597326"/>
    </cofactor>
</comment>
<dbReference type="Pfam" id="PF00266">
    <property type="entry name" value="Aminotran_5"/>
    <property type="match status" value="1"/>
</dbReference>
<dbReference type="InterPro" id="IPR015424">
    <property type="entry name" value="PyrdxlP-dep_Trfase"/>
</dbReference>
<keyword evidence="2" id="KW-0032">Aminotransferase</keyword>
<dbReference type="InterPro" id="IPR000192">
    <property type="entry name" value="Aminotrans_V_dom"/>
</dbReference>
<evidence type="ECO:0000256" key="5">
    <source>
        <dbReference type="ARBA" id="ARBA00023317"/>
    </source>
</evidence>
<dbReference type="AlphaFoldDB" id="A0AAU9ISR2"/>
<sequence length="397" mass="44690">MFRRAANLYRLFGVTHKPQVKLFTPGPLNTTTTVKEAMMYDFGSRDPDFGKIVEDIKVRLLKTADAKPKDYAAVLVQGSGTFAVEACLGTCFPRLDPGDKSKRMLIIANGAYGERQVKICEVLGIPHIVLRYADSEIVNPNDVKRQLIEHHQISHVSAVHSETTTGILNPCLEIGKVVHEHNPNLIYIVDGMSSFGAVHLDLYEAHVNYLISSSNKMIQGIPGFAFVIAKLSNLMQCQGNSRSLGLDLYEQWDYQLGNPGQFRFTPPTHVMAAFHQALVEHEAEGGVKARGERYRNNQRILSEEMRKLGFKLYVEPENQGVCITTFMQPSHPKFNFKVLYDYLAERNIVIYPGKLSKAPSFRLGNIGELYADDMYECINKLKEGFQYMGVPLPLEED</sequence>
<feature type="binding site" evidence="7">
    <location>
        <position position="362"/>
    </location>
    <ligand>
        <name>substrate</name>
    </ligand>
</feature>
<keyword evidence="11" id="KW-1185">Reference proteome</keyword>
<dbReference type="InterPro" id="IPR012703">
    <property type="entry name" value="NH2EtPonate_pyrv_transaminase"/>
</dbReference>
<feature type="domain" description="Aminotransferase class V" evidence="9">
    <location>
        <begin position="129"/>
        <end position="363"/>
    </location>
</feature>
<dbReference type="Proteomes" id="UP001162131">
    <property type="component" value="Unassembled WGS sequence"/>
</dbReference>
<name>A0AAU9ISR2_9CILI</name>
<dbReference type="Gene3D" id="3.90.1150.10">
    <property type="entry name" value="Aspartate Aminotransferase, domain 1"/>
    <property type="match status" value="1"/>
</dbReference>
<dbReference type="PANTHER" id="PTHR42778">
    <property type="entry name" value="2-AMINOETHYLPHOSPHONATE--PYRUVATE TRANSAMINASE"/>
    <property type="match status" value="1"/>
</dbReference>
<dbReference type="Gene3D" id="3.40.640.10">
    <property type="entry name" value="Type I PLP-dependent aspartate aminotransferase-like (Major domain)"/>
    <property type="match status" value="1"/>
</dbReference>
<dbReference type="HAMAP" id="MF_01376">
    <property type="entry name" value="PhnW_aminotrans_5"/>
    <property type="match status" value="1"/>
</dbReference>
<dbReference type="EMBL" id="CAJZBQ010000004">
    <property type="protein sequence ID" value="CAG9311318.1"/>
    <property type="molecule type" value="Genomic_DNA"/>
</dbReference>
<dbReference type="GO" id="GO:0047304">
    <property type="term" value="F:2-aminoethylphosphonate-pyruvate transaminase activity"/>
    <property type="evidence" value="ECO:0007669"/>
    <property type="project" value="UniProtKB-EC"/>
</dbReference>
<accession>A0AAU9ISR2</accession>
<evidence type="ECO:0000256" key="4">
    <source>
        <dbReference type="ARBA" id="ARBA00022898"/>
    </source>
</evidence>